<feature type="domain" description="HTH LytTR-type" evidence="3">
    <location>
        <begin position="140"/>
        <end position="207"/>
    </location>
</feature>
<dbReference type="Gene3D" id="3.40.50.2300">
    <property type="match status" value="1"/>
</dbReference>
<evidence type="ECO:0000313" key="5">
    <source>
        <dbReference type="Proteomes" id="UP000249177"/>
    </source>
</evidence>
<dbReference type="InterPro" id="IPR007492">
    <property type="entry name" value="LytTR_DNA-bd_dom"/>
</dbReference>
<dbReference type="PANTHER" id="PTHR37299">
    <property type="entry name" value="TRANSCRIPTIONAL REGULATOR-RELATED"/>
    <property type="match status" value="1"/>
</dbReference>
<evidence type="ECO:0000259" key="3">
    <source>
        <dbReference type="PROSITE" id="PS50930"/>
    </source>
</evidence>
<proteinExistence type="predicted"/>
<dbReference type="SMART" id="SM00850">
    <property type="entry name" value="LytTR"/>
    <property type="match status" value="1"/>
</dbReference>
<comment type="caution">
    <text evidence="4">The sequence shown here is derived from an EMBL/GenBank/DDBJ whole genome shotgun (WGS) entry which is preliminary data.</text>
</comment>
<name>A0A2W7UIP5_9FLAO</name>
<feature type="domain" description="Response regulatory" evidence="2">
    <location>
        <begin position="7"/>
        <end position="118"/>
    </location>
</feature>
<dbReference type="SUPFAM" id="SSF52172">
    <property type="entry name" value="CheY-like"/>
    <property type="match status" value="1"/>
</dbReference>
<keyword evidence="5" id="KW-1185">Reference proteome</keyword>
<dbReference type="GO" id="GO:0003677">
    <property type="term" value="F:DNA binding"/>
    <property type="evidence" value="ECO:0007669"/>
    <property type="project" value="UniProtKB-KW"/>
</dbReference>
<dbReference type="PANTHER" id="PTHR37299:SF1">
    <property type="entry name" value="STAGE 0 SPORULATION PROTEIN A HOMOLOG"/>
    <property type="match status" value="1"/>
</dbReference>
<dbReference type="EMBL" id="QKXH01000006">
    <property type="protein sequence ID" value="PZX93255.1"/>
    <property type="molecule type" value="Genomic_DNA"/>
</dbReference>
<evidence type="ECO:0000259" key="2">
    <source>
        <dbReference type="PROSITE" id="PS50110"/>
    </source>
</evidence>
<dbReference type="InterPro" id="IPR001789">
    <property type="entry name" value="Sig_transdc_resp-reg_receiver"/>
</dbReference>
<organism evidence="4 5">
    <name type="scientific">Flavobacterium aquariorum</name>
    <dbReference type="NCBI Taxonomy" id="2217670"/>
    <lineage>
        <taxon>Bacteria</taxon>
        <taxon>Pseudomonadati</taxon>
        <taxon>Bacteroidota</taxon>
        <taxon>Flavobacteriia</taxon>
        <taxon>Flavobacteriales</taxon>
        <taxon>Flavobacteriaceae</taxon>
        <taxon>Flavobacterium</taxon>
    </lineage>
</organism>
<accession>A0A2W7UIP5</accession>
<protein>
    <submittedName>
        <fullName evidence="4">DNA-binding response regulator</fullName>
    </submittedName>
</protein>
<dbReference type="Pfam" id="PF04397">
    <property type="entry name" value="LytTR"/>
    <property type="match status" value="1"/>
</dbReference>
<dbReference type="SMART" id="SM00448">
    <property type="entry name" value="REC"/>
    <property type="match status" value="1"/>
</dbReference>
<keyword evidence="1" id="KW-0597">Phosphoprotein</keyword>
<dbReference type="AlphaFoldDB" id="A0A2W7UIP5"/>
<dbReference type="OrthoDB" id="2168082at2"/>
<reference evidence="4 5" key="1">
    <citation type="submission" date="2018-06" db="EMBL/GenBank/DDBJ databases">
        <title>Flavobacterium sp IMCC34762, genome.</title>
        <authorList>
            <person name="Joung Y."/>
            <person name="Cho J."/>
            <person name="Song J."/>
        </authorList>
    </citation>
    <scope>NUCLEOTIDE SEQUENCE [LARGE SCALE GENOMIC DNA]</scope>
    <source>
        <strain evidence="4 5">IMCC34762</strain>
    </source>
</reference>
<dbReference type="RefSeq" id="WP_111410045.1">
    <property type="nucleotide sequence ID" value="NZ_QKXH01000006.1"/>
</dbReference>
<dbReference type="Proteomes" id="UP000249177">
    <property type="component" value="Unassembled WGS sequence"/>
</dbReference>
<dbReference type="PROSITE" id="PS50930">
    <property type="entry name" value="HTH_LYTTR"/>
    <property type="match status" value="1"/>
</dbReference>
<dbReference type="GO" id="GO:0000156">
    <property type="term" value="F:phosphorelay response regulator activity"/>
    <property type="evidence" value="ECO:0007669"/>
    <property type="project" value="InterPro"/>
</dbReference>
<keyword evidence="4" id="KW-0238">DNA-binding</keyword>
<sequence>MTPTRINCIIIEDELPASILLEMHIAKFDFLDLKGKFMSTNNALNLLKIQKIDLLFLDINLPGKSGIEFAKSLPKDIGIIFTTANPHYAVEGFELEAIDYLLKPISFDRFSKAIQKYCKTQKTNQEFEQLSKAETERPFIFVKCERKTLKLYLDEIDYFESQGNYLLIHTEKDCFKTHQSITEMIEKLPEGIFYRIHRSFLITLKKVNQFSSRTVTIKNKVLPIGRLYASKTNDLLQSIQLKY</sequence>
<dbReference type="PROSITE" id="PS50110">
    <property type="entry name" value="RESPONSE_REGULATORY"/>
    <property type="match status" value="1"/>
</dbReference>
<dbReference type="Pfam" id="PF00072">
    <property type="entry name" value="Response_reg"/>
    <property type="match status" value="1"/>
</dbReference>
<gene>
    <name evidence="4" type="ORF">DOS84_10315</name>
</gene>
<evidence type="ECO:0000313" key="4">
    <source>
        <dbReference type="EMBL" id="PZX93255.1"/>
    </source>
</evidence>
<dbReference type="Gene3D" id="2.40.50.1020">
    <property type="entry name" value="LytTr DNA-binding domain"/>
    <property type="match status" value="1"/>
</dbReference>
<feature type="modified residue" description="4-aspartylphosphate" evidence="1">
    <location>
        <position position="58"/>
    </location>
</feature>
<evidence type="ECO:0000256" key="1">
    <source>
        <dbReference type="PROSITE-ProRule" id="PRU00169"/>
    </source>
</evidence>
<dbReference type="InterPro" id="IPR011006">
    <property type="entry name" value="CheY-like_superfamily"/>
</dbReference>
<dbReference type="InterPro" id="IPR046947">
    <property type="entry name" value="LytR-like"/>
</dbReference>